<name>A0A3D8YCS9_9BACT</name>
<keyword evidence="2" id="KW-0378">Hydrolase</keyword>
<accession>A0A3D8YCS9</accession>
<dbReference type="Pfam" id="PF12697">
    <property type="entry name" value="Abhydrolase_6"/>
    <property type="match status" value="1"/>
</dbReference>
<comment type="caution">
    <text evidence="2">The sequence shown here is derived from an EMBL/GenBank/DDBJ whole genome shotgun (WGS) entry which is preliminary data.</text>
</comment>
<proteinExistence type="predicted"/>
<dbReference type="InterPro" id="IPR000073">
    <property type="entry name" value="AB_hydrolase_1"/>
</dbReference>
<keyword evidence="3" id="KW-1185">Reference proteome</keyword>
<gene>
    <name evidence="2" type="ORF">DSL64_08655</name>
</gene>
<reference evidence="2 3" key="1">
    <citation type="submission" date="2018-07" db="EMBL/GenBank/DDBJ databases">
        <title>Dyadobacter roseus sp. nov., isolated from rose rhizosphere soil.</title>
        <authorList>
            <person name="Chen L."/>
        </authorList>
    </citation>
    <scope>NUCLEOTIDE SEQUENCE [LARGE SCALE GENOMIC DNA]</scope>
    <source>
        <strain evidence="2 3">RS19</strain>
    </source>
</reference>
<feature type="domain" description="AB hydrolase-1" evidence="1">
    <location>
        <begin position="70"/>
        <end position="231"/>
    </location>
</feature>
<dbReference type="GO" id="GO:0016787">
    <property type="term" value="F:hydrolase activity"/>
    <property type="evidence" value="ECO:0007669"/>
    <property type="project" value="UniProtKB-KW"/>
</dbReference>
<dbReference type="Gene3D" id="3.40.50.1820">
    <property type="entry name" value="alpha/beta hydrolase"/>
    <property type="match status" value="1"/>
</dbReference>
<organism evidence="2 3">
    <name type="scientific">Dyadobacter luteus</name>
    <dbReference type="NCBI Taxonomy" id="2259619"/>
    <lineage>
        <taxon>Bacteria</taxon>
        <taxon>Pseudomonadati</taxon>
        <taxon>Bacteroidota</taxon>
        <taxon>Cytophagia</taxon>
        <taxon>Cytophagales</taxon>
        <taxon>Spirosomataceae</taxon>
        <taxon>Dyadobacter</taxon>
    </lineage>
</organism>
<protein>
    <submittedName>
        <fullName evidence="2">Alpha/beta hydrolase</fullName>
    </submittedName>
</protein>
<sequence>MLLTLSLAVSAHTTTTKSTASHTVKNVYFISGLGADKRVFDKLNLDNPISVRHIEWIAPLKRETIAHYASRLVAQIDTTQSFQLVGLSFGGIIASELTEIIHPEKTIIISSTATGVPVSSFYQILLKFLLASPLAVPVLKHPNFLVYRYFGANTPELKSLLKAILKDTNGRFLKWALSEMSSWKKPSKPSGLFHIHGSADKLIPVKMVSPDVIIENGGHLMVYDQADEVSEILNREILK</sequence>
<dbReference type="Proteomes" id="UP000256373">
    <property type="component" value="Unassembled WGS sequence"/>
</dbReference>
<dbReference type="SUPFAM" id="SSF53474">
    <property type="entry name" value="alpha/beta-Hydrolases"/>
    <property type="match status" value="1"/>
</dbReference>
<dbReference type="InterPro" id="IPR029058">
    <property type="entry name" value="AB_hydrolase_fold"/>
</dbReference>
<dbReference type="EMBL" id="QNUL01000005">
    <property type="protein sequence ID" value="REA62327.1"/>
    <property type="molecule type" value="Genomic_DNA"/>
</dbReference>
<evidence type="ECO:0000313" key="2">
    <source>
        <dbReference type="EMBL" id="REA62327.1"/>
    </source>
</evidence>
<evidence type="ECO:0000313" key="3">
    <source>
        <dbReference type="Proteomes" id="UP000256373"/>
    </source>
</evidence>
<evidence type="ECO:0000259" key="1">
    <source>
        <dbReference type="Pfam" id="PF12697"/>
    </source>
</evidence>
<dbReference type="AlphaFoldDB" id="A0A3D8YCS9"/>